<protein>
    <recommendedName>
        <fullName evidence="5">RING-type domain-containing protein</fullName>
    </recommendedName>
</protein>
<dbReference type="Gene3D" id="3.30.40.10">
    <property type="entry name" value="Zinc/RING finger domain, C3HC4 (zinc finger)"/>
    <property type="match status" value="1"/>
</dbReference>
<reference evidence="6" key="3">
    <citation type="submission" date="2025-09" db="UniProtKB">
        <authorList>
            <consortium name="Ensembl"/>
        </authorList>
    </citation>
    <scope>IDENTIFICATION</scope>
</reference>
<dbReference type="InterPro" id="IPR013083">
    <property type="entry name" value="Znf_RING/FYVE/PHD"/>
</dbReference>
<dbReference type="SUPFAM" id="SSF57850">
    <property type="entry name" value="RING/U-box"/>
    <property type="match status" value="1"/>
</dbReference>
<dbReference type="Proteomes" id="UP000694563">
    <property type="component" value="Chromosome W"/>
</dbReference>
<evidence type="ECO:0000256" key="3">
    <source>
        <dbReference type="ARBA" id="ARBA00022833"/>
    </source>
</evidence>
<evidence type="ECO:0000256" key="4">
    <source>
        <dbReference type="PROSITE-ProRule" id="PRU00175"/>
    </source>
</evidence>
<dbReference type="AlphaFoldDB" id="A0A8C3UV90"/>
<evidence type="ECO:0000313" key="6">
    <source>
        <dbReference type="Ensembl" id="ENSCUSP00005018808.1"/>
    </source>
</evidence>
<feature type="domain" description="RING-type" evidence="5">
    <location>
        <begin position="35"/>
        <end position="74"/>
    </location>
</feature>
<organism evidence="6 7">
    <name type="scientific">Catharus ustulatus</name>
    <name type="common">Russet-backed thrush</name>
    <name type="synonym">Hylocichla ustulatus</name>
    <dbReference type="NCBI Taxonomy" id="91951"/>
    <lineage>
        <taxon>Eukaryota</taxon>
        <taxon>Metazoa</taxon>
        <taxon>Chordata</taxon>
        <taxon>Craniata</taxon>
        <taxon>Vertebrata</taxon>
        <taxon>Euteleostomi</taxon>
        <taxon>Archelosauria</taxon>
        <taxon>Archosauria</taxon>
        <taxon>Dinosauria</taxon>
        <taxon>Saurischia</taxon>
        <taxon>Theropoda</taxon>
        <taxon>Coelurosauria</taxon>
        <taxon>Aves</taxon>
        <taxon>Neognathae</taxon>
        <taxon>Neoaves</taxon>
        <taxon>Telluraves</taxon>
        <taxon>Australaves</taxon>
        <taxon>Passeriformes</taxon>
        <taxon>Turdidae</taxon>
        <taxon>Catharus</taxon>
    </lineage>
</organism>
<dbReference type="SMART" id="SM00184">
    <property type="entry name" value="RING"/>
    <property type="match status" value="1"/>
</dbReference>
<dbReference type="InterPro" id="IPR018957">
    <property type="entry name" value="Znf_C3HC4_RING-type"/>
</dbReference>
<keyword evidence="7" id="KW-1185">Reference proteome</keyword>
<dbReference type="PROSITE" id="PS50089">
    <property type="entry name" value="ZF_RING_2"/>
    <property type="match status" value="1"/>
</dbReference>
<evidence type="ECO:0000256" key="1">
    <source>
        <dbReference type="ARBA" id="ARBA00022723"/>
    </source>
</evidence>
<accession>A0A8C3UV90</accession>
<dbReference type="PROSITE" id="PS00518">
    <property type="entry name" value="ZF_RING_1"/>
    <property type="match status" value="1"/>
</dbReference>
<evidence type="ECO:0000259" key="5">
    <source>
        <dbReference type="PROSITE" id="PS50089"/>
    </source>
</evidence>
<reference evidence="6" key="1">
    <citation type="submission" date="2020-10" db="EMBL/GenBank/DDBJ databases">
        <title>Catharus ustulatus (Swainson's thrush) genome, bCatUst1, primary haplotype v2.</title>
        <authorList>
            <person name="Delmore K."/>
            <person name="Vafadar M."/>
            <person name="Formenti G."/>
            <person name="Chow W."/>
            <person name="Pelan S."/>
            <person name="Howe K."/>
            <person name="Rhie A."/>
            <person name="Mountcastle J."/>
            <person name="Haase B."/>
            <person name="Fedrigo O."/>
            <person name="Jarvis E.D."/>
        </authorList>
    </citation>
    <scope>NUCLEOTIDE SEQUENCE [LARGE SCALE GENOMIC DNA]</scope>
</reference>
<keyword evidence="1" id="KW-0479">Metal-binding</keyword>
<dbReference type="InterPro" id="IPR001841">
    <property type="entry name" value="Znf_RING"/>
</dbReference>
<keyword evidence="3" id="KW-0862">Zinc</keyword>
<reference evidence="6" key="2">
    <citation type="submission" date="2025-08" db="UniProtKB">
        <authorList>
            <consortium name="Ensembl"/>
        </authorList>
    </citation>
    <scope>IDENTIFICATION</scope>
</reference>
<evidence type="ECO:0000313" key="7">
    <source>
        <dbReference type="Proteomes" id="UP000694563"/>
    </source>
</evidence>
<evidence type="ECO:0000256" key="2">
    <source>
        <dbReference type="ARBA" id="ARBA00022771"/>
    </source>
</evidence>
<dbReference type="InterPro" id="IPR017907">
    <property type="entry name" value="Znf_RING_CS"/>
</dbReference>
<proteinExistence type="predicted"/>
<dbReference type="Pfam" id="PF00097">
    <property type="entry name" value="zf-C3HC4"/>
    <property type="match status" value="1"/>
</dbReference>
<sequence length="92" mass="11099">RVVEADCWQWTVTSPCWITSLCLLLRVFNGYYWNCPICRDARDDLAYVMPCLHQFCLACIIRWGEMQRVCPLCRELIEAVRFSVQTDREWWF</sequence>
<name>A0A8C3UV90_CATUS</name>
<dbReference type="Ensembl" id="ENSCUST00005019521.1">
    <property type="protein sequence ID" value="ENSCUSP00005018808.1"/>
    <property type="gene ID" value="ENSCUSG00005012064.1"/>
</dbReference>
<dbReference type="GO" id="GO:0008270">
    <property type="term" value="F:zinc ion binding"/>
    <property type="evidence" value="ECO:0007669"/>
    <property type="project" value="UniProtKB-KW"/>
</dbReference>
<keyword evidence="2 4" id="KW-0863">Zinc-finger</keyword>